<dbReference type="AlphaFoldDB" id="A0A8K1FG74"/>
<proteinExistence type="predicted"/>
<comment type="caution">
    <text evidence="2">The sequence shown here is derived from an EMBL/GenBank/DDBJ whole genome shotgun (WGS) entry which is preliminary data.</text>
</comment>
<dbReference type="EMBL" id="SPLM01000076">
    <property type="protein sequence ID" value="TMW61336.1"/>
    <property type="molecule type" value="Genomic_DNA"/>
</dbReference>
<feature type="compositionally biased region" description="Acidic residues" evidence="1">
    <location>
        <begin position="72"/>
        <end position="120"/>
    </location>
</feature>
<feature type="compositionally biased region" description="Basic and acidic residues" evidence="1">
    <location>
        <begin position="297"/>
        <end position="308"/>
    </location>
</feature>
<dbReference type="OrthoDB" id="165753at2759"/>
<organism evidence="2 3">
    <name type="scientific">Pythium oligandrum</name>
    <name type="common">Mycoparasitic fungus</name>
    <dbReference type="NCBI Taxonomy" id="41045"/>
    <lineage>
        <taxon>Eukaryota</taxon>
        <taxon>Sar</taxon>
        <taxon>Stramenopiles</taxon>
        <taxon>Oomycota</taxon>
        <taxon>Peronosporomycetes</taxon>
        <taxon>Pythiales</taxon>
        <taxon>Pythiaceae</taxon>
        <taxon>Pythium</taxon>
    </lineage>
</organism>
<gene>
    <name evidence="2" type="ORF">Poli38472_012527</name>
</gene>
<sequence>MRALRRHGRGLSTEAPAEKTLKDAGDDPAEENDVRREERTSAYAKIVPVKPSDLEEAKEGKNEETEYVEKDKEEDEQYEEEAGETEDWFAEDAEDEEYVPSESGDSDDEESVTSEVDEETPTVGSLFAYAAGVRFWRTSSDENANDGEDDKVNFTAQDGELWASVNEKEQWVTRFEAAKRAYLTQHGHGIDSAALPEARKQIQHEMKRERRYRNVLLGLAAIYLLRLLSDFTGGVSWLKQPSSSRNQPHTMFVEVHSSAPVADDERSPEIPVPTNLHDDQGAIATPASLLLVSPEETQPRQIDEEHASTHHTPTHSTTEPRMPIETPETIATIVHARGNPQQSDQGAHDSQADAPMTTEDWNISATSSSSSTDVTVHRASSVAAEFATDRINQSTTPVNMATDDQGLNQDGVEVKYQLCRELFYKVIKTRADQDVKVAAIEACSKAVDASEETAENMLKIRAHLLRGDLWSLLYEAEQAEQDYTLAVQRIDSTSALTRAIEVKITSNRWIDLYRKKKYKELRQACQGIIESEEKEASKTLRELASEWLRAYRRETSVLDALTKSRSWTIYRPERDS</sequence>
<evidence type="ECO:0000313" key="3">
    <source>
        <dbReference type="Proteomes" id="UP000794436"/>
    </source>
</evidence>
<protein>
    <submittedName>
        <fullName evidence="2">Uncharacterized protein</fullName>
    </submittedName>
</protein>
<evidence type="ECO:0000256" key="1">
    <source>
        <dbReference type="SAM" id="MobiDB-lite"/>
    </source>
</evidence>
<feature type="region of interest" description="Disordered" evidence="1">
    <location>
        <begin position="258"/>
        <end position="280"/>
    </location>
</feature>
<evidence type="ECO:0000313" key="2">
    <source>
        <dbReference type="EMBL" id="TMW61336.1"/>
    </source>
</evidence>
<feature type="compositionally biased region" description="Basic and acidic residues" evidence="1">
    <location>
        <begin position="16"/>
        <end position="25"/>
    </location>
</feature>
<accession>A0A8K1FG74</accession>
<keyword evidence="3" id="KW-1185">Reference proteome</keyword>
<feature type="region of interest" description="Disordered" evidence="1">
    <location>
        <begin position="295"/>
        <end position="324"/>
    </location>
</feature>
<feature type="compositionally biased region" description="Low complexity" evidence="1">
    <location>
        <begin position="310"/>
        <end position="320"/>
    </location>
</feature>
<dbReference type="Proteomes" id="UP000794436">
    <property type="component" value="Unassembled WGS sequence"/>
</dbReference>
<feature type="compositionally biased region" description="Basic and acidic residues" evidence="1">
    <location>
        <begin position="52"/>
        <end position="71"/>
    </location>
</feature>
<reference evidence="2" key="1">
    <citation type="submission" date="2019-03" db="EMBL/GenBank/DDBJ databases">
        <title>Long read genome sequence of the mycoparasitic Pythium oligandrum ATCC 38472 isolated from sugarbeet rhizosphere.</title>
        <authorList>
            <person name="Gaulin E."/>
        </authorList>
    </citation>
    <scope>NUCLEOTIDE SEQUENCE</scope>
    <source>
        <strain evidence="2">ATCC 38472_TT</strain>
    </source>
</reference>
<feature type="region of interest" description="Disordered" evidence="1">
    <location>
        <begin position="1"/>
        <end position="123"/>
    </location>
</feature>
<name>A0A8K1FG74_PYTOL</name>